<dbReference type="PANTHER" id="PTHR30337:SF0">
    <property type="entry name" value="NUCLEASE SBCCD SUBUNIT D"/>
    <property type="match status" value="1"/>
</dbReference>
<dbReference type="PANTHER" id="PTHR30337">
    <property type="entry name" value="COMPONENT OF ATP-DEPENDENT DSDNA EXONUCLEASE"/>
    <property type="match status" value="1"/>
</dbReference>
<proteinExistence type="predicted"/>
<dbReference type="InterPro" id="IPR041796">
    <property type="entry name" value="Mre11_N"/>
</dbReference>
<evidence type="ECO:0000313" key="5">
    <source>
        <dbReference type="EMBL" id="GGR30276.1"/>
    </source>
</evidence>
<evidence type="ECO:0000313" key="6">
    <source>
        <dbReference type="Proteomes" id="UP000603865"/>
    </source>
</evidence>
<dbReference type="InterPro" id="IPR029052">
    <property type="entry name" value="Metallo-depent_PP-like"/>
</dbReference>
<feature type="domain" description="Calcineurin-like phosphoesterase" evidence="4">
    <location>
        <begin position="4"/>
        <end position="218"/>
    </location>
</feature>
<dbReference type="Proteomes" id="UP000603865">
    <property type="component" value="Unassembled WGS sequence"/>
</dbReference>
<keyword evidence="1" id="KW-0540">Nuclease</keyword>
<reference evidence="5" key="2">
    <citation type="submission" date="2020-09" db="EMBL/GenBank/DDBJ databases">
        <authorList>
            <person name="Sun Q."/>
            <person name="Ohkuma M."/>
        </authorList>
    </citation>
    <scope>NUCLEOTIDE SEQUENCE</scope>
    <source>
        <strain evidence="5">JCM 31311</strain>
    </source>
</reference>
<dbReference type="Pfam" id="PF00149">
    <property type="entry name" value="Metallophos"/>
    <property type="match status" value="1"/>
</dbReference>
<evidence type="ECO:0000256" key="3">
    <source>
        <dbReference type="ARBA" id="ARBA00022839"/>
    </source>
</evidence>
<keyword evidence="6" id="KW-1185">Reference proteome</keyword>
<dbReference type="CDD" id="cd00840">
    <property type="entry name" value="MPP_Mre11_N"/>
    <property type="match status" value="1"/>
</dbReference>
<dbReference type="GO" id="GO:0004527">
    <property type="term" value="F:exonuclease activity"/>
    <property type="evidence" value="ECO:0007669"/>
    <property type="project" value="UniProtKB-KW"/>
</dbReference>
<dbReference type="InterPro" id="IPR004843">
    <property type="entry name" value="Calcineurin-like_PHP"/>
</dbReference>
<dbReference type="SUPFAM" id="SSF56300">
    <property type="entry name" value="Metallo-dependent phosphatases"/>
    <property type="match status" value="1"/>
</dbReference>
<evidence type="ECO:0000259" key="4">
    <source>
        <dbReference type="Pfam" id="PF00149"/>
    </source>
</evidence>
<keyword evidence="2" id="KW-0378">Hydrolase</keyword>
<gene>
    <name evidence="5" type="ORF">GCM10008957_46340</name>
</gene>
<keyword evidence="3" id="KW-0269">Exonuclease</keyword>
<name>A0A918CLB5_9DEIO</name>
<protein>
    <recommendedName>
        <fullName evidence="4">Calcineurin-like phosphoesterase domain-containing protein</fullName>
    </recommendedName>
</protein>
<dbReference type="RefSeq" id="WP_189092893.1">
    <property type="nucleotide sequence ID" value="NZ_BMQL01000049.1"/>
</dbReference>
<comment type="caution">
    <text evidence="5">The sequence shown here is derived from an EMBL/GenBank/DDBJ whole genome shotgun (WGS) entry which is preliminary data.</text>
</comment>
<reference evidence="5" key="1">
    <citation type="journal article" date="2014" name="Int. J. Syst. Evol. Microbiol.">
        <title>Complete genome sequence of Corynebacterium casei LMG S-19264T (=DSM 44701T), isolated from a smear-ripened cheese.</title>
        <authorList>
            <consortium name="US DOE Joint Genome Institute (JGI-PGF)"/>
            <person name="Walter F."/>
            <person name="Albersmeier A."/>
            <person name="Kalinowski J."/>
            <person name="Ruckert C."/>
        </authorList>
    </citation>
    <scope>NUCLEOTIDE SEQUENCE</scope>
    <source>
        <strain evidence="5">JCM 31311</strain>
    </source>
</reference>
<dbReference type="EMBL" id="BMQL01000049">
    <property type="protein sequence ID" value="GGR30276.1"/>
    <property type="molecule type" value="Genomic_DNA"/>
</dbReference>
<evidence type="ECO:0000256" key="2">
    <source>
        <dbReference type="ARBA" id="ARBA00022801"/>
    </source>
</evidence>
<sequence length="405" mass="44653">MTPIRIVHIADIHLGFTGQGQPLVEDGPHAGRPLREVDVEQAVTWLGSTILEQDPPVDLVLIAGDLFHRANPLPHAIAAAAQLIVKLRGAGIEVVIIDGNHDTPRRVTHGSPAKFLGALGARVISETTSRIGDHDWNSPRLRNVVIHAVPSSVDAEQYRELMPEPGRINILLAHGRQQGTLDSAITRGDTVLSSDLLRRGWTYAALGDWHAHRHQPLADAPAYYAGSLEALTFGEAQAFPPQESDPYAQGGMLLVTVDLHTPPRIETVAYPDRRPVLHLGSIDARHLSAHEILDELERRMEGVPANALCTVDVQSISSDVYGAHDPLRIRSIHARCVLLYIDWNFRDDRMSQSDEPAVQSRLEDQWRAYVAEHVEASEDGNWLIERGLALLEQARISRAAHDEGE</sequence>
<accession>A0A918CLB5</accession>
<organism evidence="5 6">
    <name type="scientific">Deinococcus ruber</name>
    <dbReference type="NCBI Taxonomy" id="1848197"/>
    <lineage>
        <taxon>Bacteria</taxon>
        <taxon>Thermotogati</taxon>
        <taxon>Deinococcota</taxon>
        <taxon>Deinococci</taxon>
        <taxon>Deinococcales</taxon>
        <taxon>Deinococcaceae</taxon>
        <taxon>Deinococcus</taxon>
    </lineage>
</organism>
<evidence type="ECO:0000256" key="1">
    <source>
        <dbReference type="ARBA" id="ARBA00022722"/>
    </source>
</evidence>
<dbReference type="InterPro" id="IPR050535">
    <property type="entry name" value="DNA_Repair-Maintenance_Comp"/>
</dbReference>
<dbReference type="AlphaFoldDB" id="A0A918CLB5"/>
<dbReference type="Gene3D" id="3.60.21.10">
    <property type="match status" value="1"/>
</dbReference>